<proteinExistence type="predicted"/>
<name>A0A3B1D268_9ZZZZ</name>
<dbReference type="EMBL" id="UOGG01000097">
    <property type="protein sequence ID" value="VAX30108.1"/>
    <property type="molecule type" value="Genomic_DNA"/>
</dbReference>
<organism evidence="2">
    <name type="scientific">hydrothermal vent metagenome</name>
    <dbReference type="NCBI Taxonomy" id="652676"/>
    <lineage>
        <taxon>unclassified sequences</taxon>
        <taxon>metagenomes</taxon>
        <taxon>ecological metagenomes</taxon>
    </lineage>
</organism>
<dbReference type="Pfam" id="PF11969">
    <property type="entry name" value="DcpS_C"/>
    <property type="match status" value="1"/>
</dbReference>
<dbReference type="PROSITE" id="PS51084">
    <property type="entry name" value="HIT_2"/>
    <property type="match status" value="1"/>
</dbReference>
<sequence>MKQIWAPWRMEYIGKEKSGECIFCALPKANEDKKNFILHRGDTCFIIMNLYPYNAGHLMVSPNRHLSCITQMNEKENTELNHLTQKCVEILRTVKSPEG</sequence>
<feature type="non-terminal residue" evidence="2">
    <location>
        <position position="99"/>
    </location>
</feature>
<dbReference type="InterPro" id="IPR036265">
    <property type="entry name" value="HIT-like_sf"/>
</dbReference>
<dbReference type="SUPFAM" id="SSF54197">
    <property type="entry name" value="HIT-like"/>
    <property type="match status" value="1"/>
</dbReference>
<gene>
    <name evidence="2" type="ORF">MNBD_NITROSPINAE05-242</name>
</gene>
<dbReference type="AlphaFoldDB" id="A0A3B1D268"/>
<evidence type="ECO:0000259" key="1">
    <source>
        <dbReference type="PROSITE" id="PS51084"/>
    </source>
</evidence>
<dbReference type="InterPro" id="IPR011146">
    <property type="entry name" value="HIT-like"/>
</dbReference>
<dbReference type="InterPro" id="IPR052908">
    <property type="entry name" value="AP-4-A_phosphorylase"/>
</dbReference>
<feature type="domain" description="HIT" evidence="1">
    <location>
        <begin position="22"/>
        <end position="99"/>
    </location>
</feature>
<dbReference type="Gene3D" id="3.30.428.10">
    <property type="entry name" value="HIT-like"/>
    <property type="match status" value="1"/>
</dbReference>
<dbReference type="PANTHER" id="PTHR42997">
    <property type="entry name" value="HIT FAMILY HYDROLASE"/>
    <property type="match status" value="1"/>
</dbReference>
<protein>
    <submittedName>
        <fullName evidence="2">HIT family protein</fullName>
    </submittedName>
</protein>
<dbReference type="PANTHER" id="PTHR42997:SF1">
    <property type="entry name" value="AP-4-A PHOSPHORYLASE"/>
    <property type="match status" value="1"/>
</dbReference>
<dbReference type="GO" id="GO:0003824">
    <property type="term" value="F:catalytic activity"/>
    <property type="evidence" value="ECO:0007669"/>
    <property type="project" value="InterPro"/>
</dbReference>
<evidence type="ECO:0000313" key="2">
    <source>
        <dbReference type="EMBL" id="VAX30108.1"/>
    </source>
</evidence>
<accession>A0A3B1D268</accession>
<reference evidence="2" key="1">
    <citation type="submission" date="2018-06" db="EMBL/GenBank/DDBJ databases">
        <authorList>
            <person name="Zhirakovskaya E."/>
        </authorList>
    </citation>
    <scope>NUCLEOTIDE SEQUENCE</scope>
</reference>